<feature type="region of interest" description="Disordered" evidence="1">
    <location>
        <begin position="1"/>
        <end position="26"/>
    </location>
</feature>
<evidence type="ECO:0000313" key="2">
    <source>
        <dbReference type="EMBL" id="MCU4751214.1"/>
    </source>
</evidence>
<comment type="caution">
    <text evidence="2">The sequence shown here is derived from an EMBL/GenBank/DDBJ whole genome shotgun (WGS) entry which is preliminary data.</text>
</comment>
<protein>
    <submittedName>
        <fullName evidence="2">Right-handed parallel beta-helix repeat-containing protein</fullName>
    </submittedName>
</protein>
<dbReference type="AlphaFoldDB" id="A0AAP2Z5P5"/>
<dbReference type="EMBL" id="JAOPJZ010000002">
    <property type="protein sequence ID" value="MCU4751214.1"/>
    <property type="molecule type" value="Genomic_DNA"/>
</dbReference>
<accession>A0AAP2Z5P5</accession>
<feature type="compositionally biased region" description="Polar residues" evidence="1">
    <location>
        <begin position="1"/>
        <end position="17"/>
    </location>
</feature>
<dbReference type="Proteomes" id="UP001321047">
    <property type="component" value="Unassembled WGS sequence"/>
</dbReference>
<reference evidence="2 3" key="1">
    <citation type="submission" date="2022-09" db="EMBL/GenBank/DDBJ databases">
        <title>Enrichment on poylsaccharides allowed isolation of novel metabolic and taxonomic groups of Haloarchaea.</title>
        <authorList>
            <person name="Sorokin D.Y."/>
            <person name="Elcheninov A.G."/>
            <person name="Khizhniak T.V."/>
            <person name="Kolganova T.V."/>
            <person name="Kublanov I.V."/>
        </authorList>
    </citation>
    <scope>NUCLEOTIDE SEQUENCE [LARGE SCALE GENOMIC DNA]</scope>
    <source>
        <strain evidence="2 3">AArc-curdl1</strain>
    </source>
</reference>
<evidence type="ECO:0000313" key="3">
    <source>
        <dbReference type="Proteomes" id="UP001321047"/>
    </source>
</evidence>
<evidence type="ECO:0000256" key="1">
    <source>
        <dbReference type="SAM" id="MobiDB-lite"/>
    </source>
</evidence>
<dbReference type="PROSITE" id="PS51318">
    <property type="entry name" value="TAT"/>
    <property type="match status" value="1"/>
</dbReference>
<dbReference type="Gene3D" id="2.160.20.10">
    <property type="entry name" value="Single-stranded right-handed beta-helix, Pectin lyase-like"/>
    <property type="match status" value="1"/>
</dbReference>
<dbReference type="SMART" id="SM00710">
    <property type="entry name" value="PbH1"/>
    <property type="match status" value="4"/>
</dbReference>
<dbReference type="SUPFAM" id="SSF51126">
    <property type="entry name" value="Pectin lyase-like"/>
    <property type="match status" value="1"/>
</dbReference>
<gene>
    <name evidence="2" type="ORF">OB919_04330</name>
</gene>
<name>A0AAP2Z5P5_9EURY</name>
<dbReference type="InterPro" id="IPR006626">
    <property type="entry name" value="PbH1"/>
</dbReference>
<proteinExistence type="predicted"/>
<organism evidence="2 3">
    <name type="scientific">Natronosalvus hydrolyticus</name>
    <dbReference type="NCBI Taxonomy" id="2979988"/>
    <lineage>
        <taxon>Archaea</taxon>
        <taxon>Methanobacteriati</taxon>
        <taxon>Methanobacteriota</taxon>
        <taxon>Stenosarchaea group</taxon>
        <taxon>Halobacteria</taxon>
        <taxon>Halobacteriales</taxon>
        <taxon>Natrialbaceae</taxon>
        <taxon>Natronosalvus</taxon>
    </lineage>
</organism>
<dbReference type="InterPro" id="IPR006311">
    <property type="entry name" value="TAT_signal"/>
</dbReference>
<sequence>MPVDNTQRSTFSSGTDRQTSHDTNRSIDRRTCLRLAGAGLLAGLATGASSVSATEDEYDVVLDVVEDLGADNTGSEPINDILSIVDEHDSLQLVFPEGEYLLENGPGGDGFARWDFGDGDEVGRVGKLSLVGQGEATLTPPDGGRHNILTIWGREVTIENFRIDQTAHDTSTGITAVAEEHLALRNLHFDGKVTGDYVEIPHPSDPDYDPDAVLPDPFCLIPGVLNEDGTGVVENVRAPDGVESHSRKGAAWVNLLHAGDLLFDNCEFSNFSDNAIYASAPGTGGAIHGDGRVRVENCHFENNNVTAIRLGTPGSYAKNCTVITEAGEIPATPWGAITSRAGWVWYGFDGTYENIDVVHNHPNGEGILEHPSNYGSLEVVNSRFELNRDGRHAVRYLQGGETLTLNNVRVSGEAGVGSALNLGNCDVTINNLCLTQSGTDRNGVSLQNASGKVNNPSIDVTGEAIVMDEESTVTVRNLSQRRRCR</sequence>
<dbReference type="InterPro" id="IPR012334">
    <property type="entry name" value="Pectin_lyas_fold"/>
</dbReference>
<dbReference type="RefSeq" id="WP_342806757.1">
    <property type="nucleotide sequence ID" value="NZ_JAOPJZ010000002.1"/>
</dbReference>
<dbReference type="InterPro" id="IPR011050">
    <property type="entry name" value="Pectin_lyase_fold/virulence"/>
</dbReference>
<keyword evidence="3" id="KW-1185">Reference proteome</keyword>